<dbReference type="OrthoDB" id="434211at2759"/>
<dbReference type="GeneID" id="36396897"/>
<dbReference type="Proteomes" id="UP000054928">
    <property type="component" value="Unassembled WGS sequence"/>
</dbReference>
<dbReference type="RefSeq" id="XP_024581922.1">
    <property type="nucleotide sequence ID" value="XM_024716310.1"/>
</dbReference>
<reference evidence="2" key="1">
    <citation type="submission" date="2014-09" db="EMBL/GenBank/DDBJ databases">
        <authorList>
            <person name="Sharma Rahul"/>
            <person name="Thines Marco"/>
        </authorList>
    </citation>
    <scope>NUCLEOTIDE SEQUENCE [LARGE SCALE GENOMIC DNA]</scope>
</reference>
<accession>A0A0P1ATV5</accession>
<organism evidence="1 2">
    <name type="scientific">Plasmopara halstedii</name>
    <name type="common">Downy mildew of sunflower</name>
    <dbReference type="NCBI Taxonomy" id="4781"/>
    <lineage>
        <taxon>Eukaryota</taxon>
        <taxon>Sar</taxon>
        <taxon>Stramenopiles</taxon>
        <taxon>Oomycota</taxon>
        <taxon>Peronosporomycetes</taxon>
        <taxon>Peronosporales</taxon>
        <taxon>Peronosporaceae</taxon>
        <taxon>Plasmopara</taxon>
    </lineage>
</organism>
<dbReference type="AlphaFoldDB" id="A0A0P1ATV5"/>
<evidence type="ECO:0000313" key="2">
    <source>
        <dbReference type="Proteomes" id="UP000054928"/>
    </source>
</evidence>
<sequence length="104" mass="11765">MDRLEQGGAFEYRELLSGRREHISADGTIDIPRSQQSRQVAERVEVGQHAYQLHFGGFQMTVGTMPGNIMDGMADDLTKLGPNGNRLYFLFPPLHCKIFINRTL</sequence>
<proteinExistence type="predicted"/>
<name>A0A0P1ATV5_PLAHL</name>
<keyword evidence="2" id="KW-1185">Reference proteome</keyword>
<protein>
    <submittedName>
        <fullName evidence="1">Uncharacterized protein</fullName>
    </submittedName>
</protein>
<evidence type="ECO:0000313" key="1">
    <source>
        <dbReference type="EMBL" id="CEG45553.1"/>
    </source>
</evidence>
<dbReference type="EMBL" id="CCYD01001583">
    <property type="protein sequence ID" value="CEG45553.1"/>
    <property type="molecule type" value="Genomic_DNA"/>
</dbReference>